<gene>
    <name evidence="1" type="ORF">PR048_021308</name>
</gene>
<dbReference type="Proteomes" id="UP001159363">
    <property type="component" value="Chromosome 7"/>
</dbReference>
<keyword evidence="2" id="KW-1185">Reference proteome</keyword>
<name>A0ABQ9GY06_9NEOP</name>
<organism evidence="1 2">
    <name type="scientific">Dryococelus australis</name>
    <dbReference type="NCBI Taxonomy" id="614101"/>
    <lineage>
        <taxon>Eukaryota</taxon>
        <taxon>Metazoa</taxon>
        <taxon>Ecdysozoa</taxon>
        <taxon>Arthropoda</taxon>
        <taxon>Hexapoda</taxon>
        <taxon>Insecta</taxon>
        <taxon>Pterygota</taxon>
        <taxon>Neoptera</taxon>
        <taxon>Polyneoptera</taxon>
        <taxon>Phasmatodea</taxon>
        <taxon>Verophasmatodea</taxon>
        <taxon>Anareolatae</taxon>
        <taxon>Phasmatidae</taxon>
        <taxon>Eurycanthinae</taxon>
        <taxon>Dryococelus</taxon>
    </lineage>
</organism>
<sequence length="99" mass="11343">MVKKYKFSKKRATEIVNTLVSKFVSMKLLQITLGTCNNGLRQRLGLKETVLSIEKAVRWQEILKCIITIILYLAEHKLTFHKTSSKVFSKNNGNFLGLV</sequence>
<protein>
    <submittedName>
        <fullName evidence="1">Uncharacterized protein</fullName>
    </submittedName>
</protein>
<reference evidence="1 2" key="1">
    <citation type="submission" date="2023-02" db="EMBL/GenBank/DDBJ databases">
        <title>LHISI_Scaffold_Assembly.</title>
        <authorList>
            <person name="Stuart O.P."/>
            <person name="Cleave R."/>
            <person name="Magrath M.J.L."/>
            <person name="Mikheyev A.S."/>
        </authorList>
    </citation>
    <scope>NUCLEOTIDE SEQUENCE [LARGE SCALE GENOMIC DNA]</scope>
    <source>
        <strain evidence="1">Daus_M_001</strain>
        <tissue evidence="1">Leg muscle</tissue>
    </source>
</reference>
<comment type="caution">
    <text evidence="1">The sequence shown here is derived from an EMBL/GenBank/DDBJ whole genome shotgun (WGS) entry which is preliminary data.</text>
</comment>
<dbReference type="EMBL" id="JARBHB010000008">
    <property type="protein sequence ID" value="KAJ8876861.1"/>
    <property type="molecule type" value="Genomic_DNA"/>
</dbReference>
<evidence type="ECO:0000313" key="2">
    <source>
        <dbReference type="Proteomes" id="UP001159363"/>
    </source>
</evidence>
<proteinExistence type="predicted"/>
<evidence type="ECO:0000313" key="1">
    <source>
        <dbReference type="EMBL" id="KAJ8876861.1"/>
    </source>
</evidence>
<accession>A0ABQ9GY06</accession>